<sequence>MKLIKIPYQNAKCILSLYEAGKAISELMDDQTTPMALLEKAMVQELFSDVVTFLAHALPVRESVWWSVACASSLSHWGENEANAIRAAKAWVYTPDETSRRFAEKMAEKSGLESGAGWAAQAAFWSGGSMLKSEDPVVAPPPYLYAQAVAGSINLTAVLPRGGNAKERYRAFIDMGLNIASGGSGKE</sequence>
<keyword evidence="2" id="KW-1185">Reference proteome</keyword>
<comment type="caution">
    <text evidence="1">The sequence shown here is derived from an EMBL/GenBank/DDBJ whole genome shotgun (WGS) entry which is preliminary data.</text>
</comment>
<reference evidence="1 2" key="1">
    <citation type="submission" date="2018-12" db="EMBL/GenBank/DDBJ databases">
        <title>Genomic taxonomy of the Vibrionaceae family.</title>
        <authorList>
            <person name="Gomez-Gil B."/>
            <person name="Enciso-Ibarra K."/>
        </authorList>
    </citation>
    <scope>NUCLEOTIDE SEQUENCE [LARGE SCALE GENOMIC DNA]</scope>
    <source>
        <strain evidence="1 2">CAIM 594</strain>
    </source>
</reference>
<dbReference type="Proteomes" id="UP000269041">
    <property type="component" value="Unassembled WGS sequence"/>
</dbReference>
<accession>A0A3R9E733</accession>
<protein>
    <submittedName>
        <fullName evidence="1">Twin-arginine translocation pathway signal</fullName>
    </submittedName>
</protein>
<evidence type="ECO:0000313" key="2">
    <source>
        <dbReference type="Proteomes" id="UP000269041"/>
    </source>
</evidence>
<name>A0A3R9E733_9VIBR</name>
<organism evidence="1 2">
    <name type="scientific">Vibrio pectenicida</name>
    <dbReference type="NCBI Taxonomy" id="62763"/>
    <lineage>
        <taxon>Bacteria</taxon>
        <taxon>Pseudomonadati</taxon>
        <taxon>Pseudomonadota</taxon>
        <taxon>Gammaproteobacteria</taxon>
        <taxon>Vibrionales</taxon>
        <taxon>Vibrionaceae</taxon>
        <taxon>Vibrio</taxon>
    </lineage>
</organism>
<dbReference type="InterPro" id="IPR053855">
    <property type="entry name" value="DUF6931"/>
</dbReference>
<dbReference type="EMBL" id="RSFA01000182">
    <property type="protein sequence ID" value="RSD27600.1"/>
    <property type="molecule type" value="Genomic_DNA"/>
</dbReference>
<gene>
    <name evidence="1" type="ORF">EJA03_19690</name>
</gene>
<dbReference type="Pfam" id="PF22011">
    <property type="entry name" value="DUF6931"/>
    <property type="match status" value="1"/>
</dbReference>
<dbReference type="AlphaFoldDB" id="A0A3R9E733"/>
<dbReference type="OrthoDB" id="5572566at2"/>
<evidence type="ECO:0000313" key="1">
    <source>
        <dbReference type="EMBL" id="RSD27600.1"/>
    </source>
</evidence>
<proteinExistence type="predicted"/>
<dbReference type="RefSeq" id="WP_125323434.1">
    <property type="nucleotide sequence ID" value="NZ_AP024889.1"/>
</dbReference>